<dbReference type="Proteomes" id="UP000028523">
    <property type="component" value="Unassembled WGS sequence"/>
</dbReference>
<dbReference type="Pfam" id="PF01136">
    <property type="entry name" value="Peptidase_U32"/>
    <property type="match status" value="1"/>
</dbReference>
<dbReference type="PANTHER" id="PTHR30217:SF6">
    <property type="entry name" value="TRNA HYDROXYLATION PROTEIN P"/>
    <property type="match status" value="1"/>
</dbReference>
<evidence type="ECO:0000256" key="3">
    <source>
        <dbReference type="ARBA" id="ARBA00038374"/>
    </source>
</evidence>
<evidence type="ECO:0000256" key="1">
    <source>
        <dbReference type="ARBA" id="ARBA00022670"/>
    </source>
</evidence>
<dbReference type="RefSeq" id="WP_036452028.1">
    <property type="nucleotide sequence ID" value="NZ_AWQU01000079.1"/>
</dbReference>
<dbReference type="AlphaFoldDB" id="A0A084U3L2"/>
<dbReference type="InterPro" id="IPR032525">
    <property type="entry name" value="Peptidase_U32_C"/>
</dbReference>
<evidence type="ECO:0000259" key="4">
    <source>
        <dbReference type="Pfam" id="PF16325"/>
    </source>
</evidence>
<dbReference type="InterPro" id="IPR001539">
    <property type="entry name" value="Peptidase_U32"/>
</dbReference>
<keyword evidence="6" id="KW-1185">Reference proteome</keyword>
<keyword evidence="1 5" id="KW-0645">Protease</keyword>
<evidence type="ECO:0000256" key="2">
    <source>
        <dbReference type="ARBA" id="ARBA00022801"/>
    </source>
</evidence>
<gene>
    <name evidence="5" type="ORF">P271_390</name>
</gene>
<organism evidence="5 6">
    <name type="scientific">Malacoplasma iowae DK-CPA</name>
    <dbReference type="NCBI Taxonomy" id="1394179"/>
    <lineage>
        <taxon>Bacteria</taxon>
        <taxon>Bacillati</taxon>
        <taxon>Mycoplasmatota</taxon>
        <taxon>Mycoplasmoidales</taxon>
        <taxon>Mycoplasmoidaceae</taxon>
        <taxon>Malacoplasma</taxon>
    </lineage>
</organism>
<dbReference type="InterPro" id="IPR051454">
    <property type="entry name" value="RNA/ubiquinone_mod_enzymes"/>
</dbReference>
<dbReference type="GO" id="GO:0008233">
    <property type="term" value="F:peptidase activity"/>
    <property type="evidence" value="ECO:0007669"/>
    <property type="project" value="UniProtKB-KW"/>
</dbReference>
<name>A0A084U3L2_MALIO</name>
<dbReference type="GO" id="GO:0006508">
    <property type="term" value="P:proteolysis"/>
    <property type="evidence" value="ECO:0007669"/>
    <property type="project" value="UniProtKB-KW"/>
</dbReference>
<dbReference type="Gene3D" id="2.40.30.10">
    <property type="entry name" value="Translation factors"/>
    <property type="match status" value="1"/>
</dbReference>
<evidence type="ECO:0000313" key="6">
    <source>
        <dbReference type="Proteomes" id="UP000028523"/>
    </source>
</evidence>
<dbReference type="Pfam" id="PF16325">
    <property type="entry name" value="Peptidase_U32_C"/>
    <property type="match status" value="1"/>
</dbReference>
<keyword evidence="2" id="KW-0378">Hydrolase</keyword>
<reference evidence="5 6" key="1">
    <citation type="journal article" date="2014" name="PLoS ONE">
        <title>Reduction of Hydrogen Peroxide Accumulation and Toxicity by a Catalase from Mycoplasma iowae.</title>
        <authorList>
            <person name="Pritchard R.E."/>
            <person name="Prassinos A.J."/>
            <person name="Osborne J.D."/>
            <person name="Raviv Z."/>
            <person name="Balish M.F."/>
        </authorList>
    </citation>
    <scope>NUCLEOTIDE SEQUENCE [LARGE SCALE GENOMIC DNA]</scope>
    <source>
        <strain evidence="5 6">DK-CPA</strain>
    </source>
</reference>
<protein>
    <submittedName>
        <fullName evidence="5">Collagenase-related protease, peptidase family U32</fullName>
    </submittedName>
</protein>
<dbReference type="PROSITE" id="PS01276">
    <property type="entry name" value="PEPTIDASE_U32"/>
    <property type="match status" value="1"/>
</dbReference>
<accession>A0A084U3L2</accession>
<dbReference type="EMBL" id="AWQU01000079">
    <property type="protein sequence ID" value="KFB07548.1"/>
    <property type="molecule type" value="Genomic_DNA"/>
</dbReference>
<feature type="domain" description="Peptidase family U32 C-terminal" evidence="4">
    <location>
        <begin position="320"/>
        <end position="384"/>
    </location>
</feature>
<proteinExistence type="inferred from homology"/>
<evidence type="ECO:0000313" key="5">
    <source>
        <dbReference type="EMBL" id="KFB07548.1"/>
    </source>
</evidence>
<comment type="caution">
    <text evidence="5">The sequence shown here is derived from an EMBL/GenBank/DDBJ whole genome shotgun (WGS) entry which is preliminary data.</text>
</comment>
<dbReference type="PANTHER" id="PTHR30217">
    <property type="entry name" value="PEPTIDASE U32 FAMILY"/>
    <property type="match status" value="1"/>
</dbReference>
<sequence>MKYELLMPAGNFEKGMYALEYGADAIYIGPKAYSLRARSSNFDFSEIKKITDYAHSKNKKVYVVLNIICHNGHLLGFEPFFKKINECNVDAAIVADPYIFSKIKEINKDFEVHISTQQSVCNSKAALFWKRNGASRVVLGRETSFEELALLDKNLKEEIELEYFIHGAVCISYSGRCMMSNNFSLRDANVGGCAQSCRWKYKIVNLENIDKYFTMSAKDMSLLENMNQLMSVNVASFKVEGRMKSIHYVATVTACYRNVIDAYINKKEIKISKVKKELQKAENRLTSSAFFDKNPNESKMLYFEEERELLQNFAFVFIEEITDRTFKIHSKNYFTKNSKFEILMPDLNNVEFNIIDIKNSDNVSINIVNQPSTEFTITIDKPLKNIVNKIVRVIK</sequence>
<comment type="similarity">
    <text evidence="3">Belongs to the peptidase U32 family.</text>
</comment>